<dbReference type="EMBL" id="JAINUG010002683">
    <property type="protein sequence ID" value="KAJ8347445.1"/>
    <property type="molecule type" value="Genomic_DNA"/>
</dbReference>
<name>A0AAD7R0J6_9TELE</name>
<dbReference type="GO" id="GO:0006572">
    <property type="term" value="P:L-tyrosine catabolic process"/>
    <property type="evidence" value="ECO:0007669"/>
    <property type="project" value="UniProtKB-UniRule"/>
</dbReference>
<evidence type="ECO:0000313" key="6">
    <source>
        <dbReference type="Proteomes" id="UP001221898"/>
    </source>
</evidence>
<dbReference type="GO" id="GO:0046872">
    <property type="term" value="F:metal ion binding"/>
    <property type="evidence" value="ECO:0007669"/>
    <property type="project" value="UniProtKB-UniRule"/>
</dbReference>
<keyword evidence="6" id="KW-1185">Reference proteome</keyword>
<dbReference type="InterPro" id="IPR036663">
    <property type="entry name" value="Fumarylacetoacetase_C_sf"/>
</dbReference>
<feature type="region of interest" description="Disordered" evidence="4">
    <location>
        <begin position="1"/>
        <end position="45"/>
    </location>
</feature>
<evidence type="ECO:0000256" key="1">
    <source>
        <dbReference type="PIRSR" id="PIRSR605959-2"/>
    </source>
</evidence>
<comment type="caution">
    <text evidence="5">The sequence shown here is derived from an EMBL/GenBank/DDBJ whole genome shotgun (WGS) entry which is preliminary data.</text>
</comment>
<dbReference type="GO" id="GO:0004334">
    <property type="term" value="F:fumarylacetoacetase activity"/>
    <property type="evidence" value="ECO:0007669"/>
    <property type="project" value="UniProtKB-UniRule"/>
</dbReference>
<evidence type="ECO:0000256" key="3">
    <source>
        <dbReference type="RuleBase" id="RU366008"/>
    </source>
</evidence>
<dbReference type="PANTHER" id="PTHR43069">
    <property type="entry name" value="FUMARYLACETOACETASE"/>
    <property type="match status" value="1"/>
</dbReference>
<dbReference type="SUPFAM" id="SSF56529">
    <property type="entry name" value="FAH"/>
    <property type="match status" value="1"/>
</dbReference>
<feature type="region of interest" description="Disordered" evidence="4">
    <location>
        <begin position="77"/>
        <end position="98"/>
    </location>
</feature>
<protein>
    <recommendedName>
        <fullName evidence="3">Fumarylacetoacetase</fullName>
        <ecNumber evidence="3">3.7.1.2</ecNumber>
    </recommendedName>
    <alternativeName>
        <fullName evidence="3">Fumarylacetoacetate hydrolase</fullName>
    </alternativeName>
</protein>
<gene>
    <name evidence="5" type="ORF">AAFF_G00200670</name>
</gene>
<keyword evidence="2 3" id="KW-0460">Magnesium</keyword>
<proteinExistence type="inferred from homology"/>
<dbReference type="AlphaFoldDB" id="A0AAD7R0J6"/>
<feature type="binding site" evidence="2">
    <location>
        <position position="76"/>
    </location>
    <ligand>
        <name>Mg(2+)</name>
        <dbReference type="ChEBI" id="CHEBI:18420"/>
    </ligand>
</feature>
<feature type="non-terminal residue" evidence="5">
    <location>
        <position position="98"/>
    </location>
</feature>
<reference evidence="5" key="1">
    <citation type="journal article" date="2023" name="Science">
        <title>Genome structures resolve the early diversification of teleost fishes.</title>
        <authorList>
            <person name="Parey E."/>
            <person name="Louis A."/>
            <person name="Montfort J."/>
            <person name="Bouchez O."/>
            <person name="Roques C."/>
            <person name="Iampietro C."/>
            <person name="Lluch J."/>
            <person name="Castinel A."/>
            <person name="Donnadieu C."/>
            <person name="Desvignes T."/>
            <person name="Floi Bucao C."/>
            <person name="Jouanno E."/>
            <person name="Wen M."/>
            <person name="Mejri S."/>
            <person name="Dirks R."/>
            <person name="Jansen H."/>
            <person name="Henkel C."/>
            <person name="Chen W.J."/>
            <person name="Zahm M."/>
            <person name="Cabau C."/>
            <person name="Klopp C."/>
            <person name="Thompson A.W."/>
            <person name="Robinson-Rechavi M."/>
            <person name="Braasch I."/>
            <person name="Lecointre G."/>
            <person name="Bobe J."/>
            <person name="Postlethwait J.H."/>
            <person name="Berthelot C."/>
            <person name="Roest Crollius H."/>
            <person name="Guiguen Y."/>
        </authorList>
    </citation>
    <scope>NUCLEOTIDE SEQUENCE</scope>
    <source>
        <strain evidence="5">NC1722</strain>
    </source>
</reference>
<organism evidence="5 6">
    <name type="scientific">Aldrovandia affinis</name>
    <dbReference type="NCBI Taxonomy" id="143900"/>
    <lineage>
        <taxon>Eukaryota</taxon>
        <taxon>Metazoa</taxon>
        <taxon>Chordata</taxon>
        <taxon>Craniata</taxon>
        <taxon>Vertebrata</taxon>
        <taxon>Euteleostomi</taxon>
        <taxon>Actinopterygii</taxon>
        <taxon>Neopterygii</taxon>
        <taxon>Teleostei</taxon>
        <taxon>Notacanthiformes</taxon>
        <taxon>Halosauridae</taxon>
        <taxon>Aldrovandia</taxon>
    </lineage>
</organism>
<keyword evidence="3" id="KW-0378">Hydrolase</keyword>
<dbReference type="EC" id="3.7.1.2" evidence="3"/>
<comment type="similarity">
    <text evidence="3">Belongs to the FAH family.</text>
</comment>
<dbReference type="InterPro" id="IPR005959">
    <property type="entry name" value="Fumarylacetoacetase"/>
</dbReference>
<feature type="binding site" evidence="2">
    <location>
        <position position="72"/>
    </location>
    <ligand>
        <name>Mg(2+)</name>
        <dbReference type="ChEBI" id="CHEBI:18420"/>
    </ligand>
</feature>
<feature type="binding site" evidence="1">
    <location>
        <position position="63"/>
    </location>
    <ligand>
        <name>substrate</name>
    </ligand>
</feature>
<feature type="binding site" evidence="1">
    <location>
        <position position="59"/>
    </location>
    <ligand>
        <name>substrate</name>
    </ligand>
</feature>
<evidence type="ECO:0000256" key="4">
    <source>
        <dbReference type="SAM" id="MobiDB-lite"/>
    </source>
</evidence>
<dbReference type="Proteomes" id="UP001221898">
    <property type="component" value="Unassembled WGS sequence"/>
</dbReference>
<comment type="catalytic activity">
    <reaction evidence="3">
        <text>4-fumarylacetoacetate + H2O = acetoacetate + fumarate + H(+)</text>
        <dbReference type="Rhea" id="RHEA:10244"/>
        <dbReference type="ChEBI" id="CHEBI:13705"/>
        <dbReference type="ChEBI" id="CHEBI:15377"/>
        <dbReference type="ChEBI" id="CHEBI:15378"/>
        <dbReference type="ChEBI" id="CHEBI:18034"/>
        <dbReference type="ChEBI" id="CHEBI:29806"/>
        <dbReference type="EC" id="3.7.1.2"/>
    </reaction>
</comment>
<keyword evidence="3" id="KW-0106">Calcium</keyword>
<evidence type="ECO:0000256" key="2">
    <source>
        <dbReference type="PIRSR" id="PIRSR605959-3"/>
    </source>
</evidence>
<accession>A0AAD7R0J6</accession>
<dbReference type="GO" id="GO:0006559">
    <property type="term" value="P:L-phenylalanine catabolic process"/>
    <property type="evidence" value="ECO:0007669"/>
    <property type="project" value="UniProtKB-UniRule"/>
</dbReference>
<keyword evidence="3" id="KW-0585">Phenylalanine catabolism</keyword>
<sequence length="98" mass="10588">MSAGCLFVSRSYRSSQDHQADSRSGPARRSPSDSGGEEPSLSFILEPNFKREARARDIQAWEYVPLGPFLAKNFGTTISPWSGPHGGPAALRPAQRGA</sequence>
<keyword evidence="3" id="KW-0828">Tyrosine catabolism</keyword>
<comment type="pathway">
    <text evidence="3">Amino-acid degradation; L-phenylalanine degradation; acetoacetate and fumarate from L-phenylalanine: step 6/6.</text>
</comment>
<evidence type="ECO:0000313" key="5">
    <source>
        <dbReference type="EMBL" id="KAJ8347445.1"/>
    </source>
</evidence>
<dbReference type="GO" id="GO:1902000">
    <property type="term" value="P:homogentisate catabolic process"/>
    <property type="evidence" value="ECO:0007669"/>
    <property type="project" value="TreeGrafter"/>
</dbReference>
<keyword evidence="2 3" id="KW-0479">Metal-binding</keyword>
<comment type="cofactor">
    <cofactor evidence="3">
        <name>Mg(2+)</name>
        <dbReference type="ChEBI" id="CHEBI:18420"/>
    </cofactor>
    <cofactor evidence="3">
        <name>Ca(2+)</name>
        <dbReference type="ChEBI" id="CHEBI:29108"/>
    </cofactor>
</comment>
<dbReference type="Gene3D" id="3.90.850.10">
    <property type="entry name" value="Fumarylacetoacetase-like, C-terminal domain"/>
    <property type="match status" value="1"/>
</dbReference>
<dbReference type="PANTHER" id="PTHR43069:SF2">
    <property type="entry name" value="FUMARYLACETOACETASE"/>
    <property type="match status" value="1"/>
</dbReference>